<name>A0A814IDA9_9BILA</name>
<evidence type="ECO:0000313" key="3">
    <source>
        <dbReference type="EMBL" id="CAF1044377.1"/>
    </source>
</evidence>
<keyword evidence="4" id="KW-1185">Reference proteome</keyword>
<evidence type="ECO:0000313" key="4">
    <source>
        <dbReference type="Proteomes" id="UP000663832"/>
    </source>
</evidence>
<dbReference type="Proteomes" id="UP000663877">
    <property type="component" value="Unassembled WGS sequence"/>
</dbReference>
<dbReference type="AlphaFoldDB" id="A0A814IDA9"/>
<evidence type="ECO:0000313" key="5">
    <source>
        <dbReference type="Proteomes" id="UP000663877"/>
    </source>
</evidence>
<comment type="caution">
    <text evidence="2">The sequence shown here is derived from an EMBL/GenBank/DDBJ whole genome shotgun (WGS) entry which is preliminary data.</text>
</comment>
<organism evidence="2 5">
    <name type="scientific">Adineta steineri</name>
    <dbReference type="NCBI Taxonomy" id="433720"/>
    <lineage>
        <taxon>Eukaryota</taxon>
        <taxon>Metazoa</taxon>
        <taxon>Spiralia</taxon>
        <taxon>Gnathifera</taxon>
        <taxon>Rotifera</taxon>
        <taxon>Eurotatoria</taxon>
        <taxon>Bdelloidea</taxon>
        <taxon>Adinetida</taxon>
        <taxon>Adinetidae</taxon>
        <taxon>Adineta</taxon>
    </lineage>
</organism>
<feature type="region of interest" description="Disordered" evidence="1">
    <location>
        <begin position="107"/>
        <end position="143"/>
    </location>
</feature>
<evidence type="ECO:0000256" key="1">
    <source>
        <dbReference type="SAM" id="MobiDB-lite"/>
    </source>
</evidence>
<dbReference type="EMBL" id="CAJNOM010000099">
    <property type="protein sequence ID" value="CAF1044377.1"/>
    <property type="molecule type" value="Genomic_DNA"/>
</dbReference>
<reference evidence="2" key="1">
    <citation type="submission" date="2021-02" db="EMBL/GenBank/DDBJ databases">
        <authorList>
            <person name="Nowell W R."/>
        </authorList>
    </citation>
    <scope>NUCLEOTIDE SEQUENCE</scope>
</reference>
<evidence type="ECO:0000313" key="2">
    <source>
        <dbReference type="EMBL" id="CAF1024124.1"/>
    </source>
</evidence>
<proteinExistence type="predicted"/>
<protein>
    <submittedName>
        <fullName evidence="2">Uncharacterized protein</fullName>
    </submittedName>
</protein>
<sequence>MARQPRYKLEQPRYYSNNPFNGDHLTTTPKIHYISRNNHDQLNANSTFRQVTIDLKAARERRQSYKIAQQQPLIIPRINQPRINENHYFPKFNEYSTNEMIIKEKNRRLENKSQHQSSKCYRSHRSSKSSRSDRSSQTSSGDVGCCCCTTDSGSSTSNSDDDGSYVIDFSPNTSNLHEDGCGECGNCCDSLSCDCDGCEVDC</sequence>
<accession>A0A814IDA9</accession>
<dbReference type="EMBL" id="CAJNOI010000082">
    <property type="protein sequence ID" value="CAF1024124.1"/>
    <property type="molecule type" value="Genomic_DNA"/>
</dbReference>
<dbReference type="Proteomes" id="UP000663832">
    <property type="component" value="Unassembled WGS sequence"/>
</dbReference>
<gene>
    <name evidence="2" type="ORF">BJG266_LOCUS17162</name>
    <name evidence="3" type="ORF">QVE165_LOCUS17254</name>
</gene>